<name>A0A1G2PLH7_9BACT</name>
<accession>A0A1G2PLH7</accession>
<dbReference type="EMBL" id="MHSU01000038">
    <property type="protein sequence ID" value="OHA49113.1"/>
    <property type="molecule type" value="Genomic_DNA"/>
</dbReference>
<organism evidence="1 2">
    <name type="scientific">Candidatus Terrybacteria bacterium RIFCSPHIGHO2_02_41_19</name>
    <dbReference type="NCBI Taxonomy" id="1802364"/>
    <lineage>
        <taxon>Bacteria</taxon>
        <taxon>Candidatus Terryibacteriota</taxon>
    </lineage>
</organism>
<gene>
    <name evidence="1" type="ORF">A2W59_02255</name>
</gene>
<evidence type="ECO:0000313" key="2">
    <source>
        <dbReference type="Proteomes" id="UP000178646"/>
    </source>
</evidence>
<protein>
    <submittedName>
        <fullName evidence="1">Uncharacterized protein</fullName>
    </submittedName>
</protein>
<proteinExistence type="predicted"/>
<evidence type="ECO:0000313" key="1">
    <source>
        <dbReference type="EMBL" id="OHA49113.1"/>
    </source>
</evidence>
<reference evidence="1 2" key="1">
    <citation type="journal article" date="2016" name="Nat. Commun.">
        <title>Thousands of microbial genomes shed light on interconnected biogeochemical processes in an aquifer system.</title>
        <authorList>
            <person name="Anantharaman K."/>
            <person name="Brown C.T."/>
            <person name="Hug L.A."/>
            <person name="Sharon I."/>
            <person name="Castelle C.J."/>
            <person name="Probst A.J."/>
            <person name="Thomas B.C."/>
            <person name="Singh A."/>
            <person name="Wilkins M.J."/>
            <person name="Karaoz U."/>
            <person name="Brodie E.L."/>
            <person name="Williams K.H."/>
            <person name="Hubbard S.S."/>
            <person name="Banfield J.F."/>
        </authorList>
    </citation>
    <scope>NUCLEOTIDE SEQUENCE [LARGE SCALE GENOMIC DNA]</scope>
</reference>
<comment type="caution">
    <text evidence="1">The sequence shown here is derived from an EMBL/GenBank/DDBJ whole genome shotgun (WGS) entry which is preliminary data.</text>
</comment>
<dbReference type="AlphaFoldDB" id="A0A1G2PLH7"/>
<sequence>MDFDKNKNADAKNPIQYDDNVKDLVVARLETLPSGVVISIGSGKELTKNEAIQSVKEGNETGQKMMEIEMSFLQGLKDGILYDEAFAFN</sequence>
<dbReference type="Proteomes" id="UP000178646">
    <property type="component" value="Unassembled WGS sequence"/>
</dbReference>